<sequence>MFINITDSAAANNKGSSGKLVNYLEKENRLFNKDEPENWFNHMAVNIEPYEVRQAIDNNIAKLCKTDAKFFLVNISPSQKELKYLNNEFGEDGLKDQIKIFAEKVMDAYAKNFRRDGISSAKDLLWFAKVENNRYYTYKDKEVIRGEKKRGEVKSGDQMHIQIIVSRKDATNRIKLSPQNTSRGKNTEHSKKMGQFDRVAFKQSGESLFDELFGFDRSLKETMIYANTQKNGTLSERIQMQELEEKTDCNDIGQTKGHHNNEILPELWLPAVETYSREGSPAGSVNIGIQDDIDDEAINGRNRQRKRQARTNTR</sequence>
<keyword evidence="2" id="KW-1185">Reference proteome</keyword>
<organism evidence="1 2">
    <name type="scientific">Pedobacter miscanthi</name>
    <dbReference type="NCBI Taxonomy" id="2259170"/>
    <lineage>
        <taxon>Bacteria</taxon>
        <taxon>Pseudomonadati</taxon>
        <taxon>Bacteroidota</taxon>
        <taxon>Sphingobacteriia</taxon>
        <taxon>Sphingobacteriales</taxon>
        <taxon>Sphingobacteriaceae</taxon>
        <taxon>Pedobacter</taxon>
    </lineage>
</organism>
<dbReference type="AlphaFoldDB" id="A0A366KM06"/>
<dbReference type="EMBL" id="QNQU01000032">
    <property type="protein sequence ID" value="RBQ02695.1"/>
    <property type="molecule type" value="Genomic_DNA"/>
</dbReference>
<comment type="caution">
    <text evidence="1">The sequence shown here is derived from an EMBL/GenBank/DDBJ whole genome shotgun (WGS) entry which is preliminary data.</text>
</comment>
<proteinExistence type="predicted"/>
<dbReference type="Pfam" id="PF18976">
    <property type="entry name" value="DUF5712"/>
    <property type="match status" value="1"/>
</dbReference>
<accession>A0A366KM06</accession>
<dbReference type="InterPro" id="IPR043766">
    <property type="entry name" value="BfmA-like"/>
</dbReference>
<dbReference type="OrthoDB" id="1404627at2"/>
<dbReference type="RefSeq" id="WP_113951699.1">
    <property type="nucleotide sequence ID" value="NZ_QNQU01000032.1"/>
</dbReference>
<evidence type="ECO:0000313" key="1">
    <source>
        <dbReference type="EMBL" id="RBQ02695.1"/>
    </source>
</evidence>
<evidence type="ECO:0000313" key="2">
    <source>
        <dbReference type="Proteomes" id="UP000252081"/>
    </source>
</evidence>
<dbReference type="Proteomes" id="UP000252081">
    <property type="component" value="Unassembled WGS sequence"/>
</dbReference>
<gene>
    <name evidence="1" type="ORF">DRW42_25460</name>
</gene>
<reference evidence="1 2" key="1">
    <citation type="submission" date="2018-07" db="EMBL/GenBank/DDBJ databases">
        <title>A draft genome of a endophytic bacteria, a new species of Pedobacter.</title>
        <authorList>
            <person name="Zhang Z.D."/>
            <person name="Chen Z.J."/>
        </authorList>
    </citation>
    <scope>NUCLEOTIDE SEQUENCE [LARGE SCALE GENOMIC DNA]</scope>
    <source>
        <strain evidence="1 2">RS10</strain>
    </source>
</reference>
<protein>
    <submittedName>
        <fullName evidence="1">Molybdopterin-guanine dinucleotide biosynthesis protein MobB</fullName>
    </submittedName>
</protein>
<name>A0A366KM06_9SPHI</name>